<sequence>MITSRMETSSAAYTAMSFKDIAHAYNKINEIPEKSALQIGKVIAAIAGRRGQILDMGAGAGRITIPIAMAGCKVTALDCEPMMLQELERQAKAHSLSIETVVGDATKMPFANESFEAVFTSNLLHLVPKWENAIDEAIRAMKFGGLFIQGRDWVAPESCYALLRNKLRETVVELKPDMKPTAAAGPALFKALEARGGKNEPEIIAARWTVTTSPAQLLAQMEARAFNETWQLEEGLLRETMGRVRAWARERWHNLTREENVECRFLIYITRALKRKQGEEAQ</sequence>
<organism evidence="2 3">
    <name type="scientific">Candidatus Thermochlorobacter aerophilus</name>
    <dbReference type="NCBI Taxonomy" id="1868324"/>
    <lineage>
        <taxon>Bacteria</taxon>
        <taxon>Pseudomonadati</taxon>
        <taxon>Chlorobiota</taxon>
        <taxon>Chlorobiia</taxon>
        <taxon>Chlorobiales</taxon>
        <taxon>Candidatus Thermochlorobacteriaceae</taxon>
        <taxon>Candidatus Thermochlorobacter</taxon>
    </lineage>
</organism>
<feature type="domain" description="Methyltransferase" evidence="1">
    <location>
        <begin position="53"/>
        <end position="145"/>
    </location>
</feature>
<dbReference type="Gene3D" id="3.40.50.150">
    <property type="entry name" value="Vaccinia Virus protein VP39"/>
    <property type="match status" value="1"/>
</dbReference>
<dbReference type="EMBL" id="PHFL01000057">
    <property type="protein sequence ID" value="RFM23838.1"/>
    <property type="molecule type" value="Genomic_DNA"/>
</dbReference>
<gene>
    <name evidence="2" type="ORF">D0433_08875</name>
</gene>
<accession>A0A395M0U4</accession>
<dbReference type="Gene3D" id="1.10.8.900">
    <property type="match status" value="1"/>
</dbReference>
<name>A0A395M0U4_9BACT</name>
<dbReference type="SUPFAM" id="SSF53335">
    <property type="entry name" value="S-adenosyl-L-methionine-dependent methyltransferases"/>
    <property type="match status" value="1"/>
</dbReference>
<dbReference type="Proteomes" id="UP000266389">
    <property type="component" value="Unassembled WGS sequence"/>
</dbReference>
<protein>
    <submittedName>
        <fullName evidence="2">Class I SAM-dependent methyltransferase</fullName>
    </submittedName>
</protein>
<keyword evidence="2" id="KW-0489">Methyltransferase</keyword>
<dbReference type="InterPro" id="IPR029063">
    <property type="entry name" value="SAM-dependent_MTases_sf"/>
</dbReference>
<dbReference type="CDD" id="cd02440">
    <property type="entry name" value="AdoMet_MTases"/>
    <property type="match status" value="1"/>
</dbReference>
<evidence type="ECO:0000313" key="3">
    <source>
        <dbReference type="Proteomes" id="UP000266389"/>
    </source>
</evidence>
<evidence type="ECO:0000313" key="2">
    <source>
        <dbReference type="EMBL" id="RFM23838.1"/>
    </source>
</evidence>
<dbReference type="GO" id="GO:0008168">
    <property type="term" value="F:methyltransferase activity"/>
    <property type="evidence" value="ECO:0007669"/>
    <property type="project" value="UniProtKB-KW"/>
</dbReference>
<dbReference type="AlphaFoldDB" id="A0A395M0U4"/>
<dbReference type="InterPro" id="IPR041698">
    <property type="entry name" value="Methyltransf_25"/>
</dbReference>
<dbReference type="PANTHER" id="PTHR43591:SF24">
    <property type="entry name" value="2-METHOXY-6-POLYPRENYL-1,4-BENZOQUINOL METHYLASE, MITOCHONDRIAL"/>
    <property type="match status" value="1"/>
</dbReference>
<keyword evidence="2" id="KW-0808">Transferase</keyword>
<proteinExistence type="predicted"/>
<comment type="caution">
    <text evidence="2">The sequence shown here is derived from an EMBL/GenBank/DDBJ whole genome shotgun (WGS) entry which is preliminary data.</text>
</comment>
<evidence type="ECO:0000259" key="1">
    <source>
        <dbReference type="Pfam" id="PF13649"/>
    </source>
</evidence>
<reference evidence="2 3" key="1">
    <citation type="journal article" date="2011" name="ISME J.">
        <title>Community ecology of hot spring cyanobacterial mats: predominant populations and their functional potential.</title>
        <authorList>
            <person name="Klatt C.G."/>
            <person name="Wood J.M."/>
            <person name="Rusch D.B."/>
            <person name="Bateson M.M."/>
            <person name="Hamamura N."/>
            <person name="Heidelberg J.F."/>
            <person name="Grossman A.R."/>
            <person name="Bhaya D."/>
            <person name="Cohan F.M."/>
            <person name="Kuhl M."/>
            <person name="Bryant D.A."/>
            <person name="Ward D.M."/>
        </authorList>
    </citation>
    <scope>NUCLEOTIDE SEQUENCE [LARGE SCALE GENOMIC DNA]</scope>
    <source>
        <strain evidence="2">OS</strain>
    </source>
</reference>
<dbReference type="Pfam" id="PF13649">
    <property type="entry name" value="Methyltransf_25"/>
    <property type="match status" value="1"/>
</dbReference>
<dbReference type="PANTHER" id="PTHR43591">
    <property type="entry name" value="METHYLTRANSFERASE"/>
    <property type="match status" value="1"/>
</dbReference>
<dbReference type="GO" id="GO:0032259">
    <property type="term" value="P:methylation"/>
    <property type="evidence" value="ECO:0007669"/>
    <property type="project" value="UniProtKB-KW"/>
</dbReference>